<gene>
    <name evidence="2" type="primary">trbC</name>
    <name evidence="2" type="ORF">pBPS084</name>
</gene>
<organism evidence="2">
    <name type="scientific">Burkholderia pseudomallei</name>
    <name type="common">Pseudomonas pseudomallei</name>
    <dbReference type="NCBI Taxonomy" id="28450"/>
    <lineage>
        <taxon>Bacteria</taxon>
        <taxon>Pseudomonadati</taxon>
        <taxon>Pseudomonadota</taxon>
        <taxon>Betaproteobacteria</taxon>
        <taxon>Burkholderiales</taxon>
        <taxon>Burkholderiaceae</taxon>
        <taxon>Burkholderia</taxon>
        <taxon>pseudomallei group</taxon>
    </lineage>
</organism>
<reference evidence="2" key="1">
    <citation type="submission" date="2013-07" db="EMBL/GenBank/DDBJ databases">
        <title>Complete sequence of a native Burkholderia pseudomallei plasmid.</title>
        <authorList>
            <person name="Stone J.K."/>
            <person name="Bollig M.C."/>
            <person name="Gibbons H.S."/>
            <person name="Mayo M."/>
            <person name="Currie B.J."/>
            <person name="Keim P."/>
            <person name="Tuanyok A."/>
        </authorList>
    </citation>
    <scope>NUCLEOTIDE SEQUENCE</scope>
    <source>
        <strain evidence="2">MSHR1950</strain>
        <plasmid evidence="2">pBPSE01</plasmid>
    </source>
</reference>
<protein>
    <submittedName>
        <fullName evidence="2">TrbC protein</fullName>
    </submittedName>
</protein>
<dbReference type="AlphaFoldDB" id="A0A0C5B1B1"/>
<evidence type="ECO:0000256" key="1">
    <source>
        <dbReference type="SAM" id="SignalP"/>
    </source>
</evidence>
<dbReference type="InterPro" id="IPR019106">
    <property type="entry name" value="T4SS_TrbC"/>
</dbReference>
<name>A0A0C5B1B1_BURPE</name>
<geneLocation type="plasmid" evidence="2">
    <name>pBPSE01</name>
</geneLocation>
<keyword evidence="1" id="KW-0732">Signal</keyword>
<dbReference type="EMBL" id="KF418775">
    <property type="protein sequence ID" value="AJL34967.1"/>
    <property type="molecule type" value="Genomic_DNA"/>
</dbReference>
<proteinExistence type="predicted"/>
<evidence type="ECO:0000313" key="2">
    <source>
        <dbReference type="EMBL" id="AJL34967.1"/>
    </source>
</evidence>
<feature type="chain" id="PRO_5002174748" evidence="1">
    <location>
        <begin position="19"/>
        <end position="165"/>
    </location>
</feature>
<feature type="signal peptide" evidence="1">
    <location>
        <begin position="1"/>
        <end position="18"/>
    </location>
</feature>
<dbReference type="Pfam" id="PF09673">
    <property type="entry name" value="TrbC_Ftype"/>
    <property type="match status" value="1"/>
</dbReference>
<sequence length="165" mass="17747">MKSILATLAFGIATSALAEPSLVETMAAPWNTFIFVSTRMPAQSVIELAREASQARAVIVLTGFGGSDSTLTGTQRYAAEINAACCAKQPARWIVDPVLTRRYRVTAAPTFVVGHGSSENQGEYSKVAGEMSLAQALKFFAQTSKLPSARDYATRVYYSAYGSKY</sequence>
<accession>A0A0C5B1B1</accession>
<keyword evidence="2" id="KW-0614">Plasmid</keyword>
<dbReference type="RefSeq" id="WP_058035191.1">
    <property type="nucleotide sequence ID" value="NZ_KF418775.1"/>
</dbReference>